<dbReference type="Gene3D" id="3.50.50.60">
    <property type="entry name" value="FAD/NAD(P)-binding domain"/>
    <property type="match status" value="1"/>
</dbReference>
<evidence type="ECO:0000313" key="2">
    <source>
        <dbReference type="Proteomes" id="UP000640489"/>
    </source>
</evidence>
<dbReference type="EMBL" id="JADKPN010000010">
    <property type="protein sequence ID" value="MBF4764594.1"/>
    <property type="molecule type" value="Genomic_DNA"/>
</dbReference>
<proteinExistence type="predicted"/>
<dbReference type="InterPro" id="IPR036188">
    <property type="entry name" value="FAD/NAD-bd_sf"/>
</dbReference>
<reference evidence="1" key="1">
    <citation type="submission" date="2020-11" db="EMBL/GenBank/DDBJ databases">
        <title>Nocardioides sp. nov., isolated from Soil of Cynanchum wilfordii Hemsley rhizosphere.</title>
        <authorList>
            <person name="Lee J.-S."/>
            <person name="Suh M.K."/>
            <person name="Kim J.-S."/>
        </authorList>
    </citation>
    <scope>NUCLEOTIDE SEQUENCE</scope>
    <source>
        <strain evidence="1">KCTC 19275</strain>
    </source>
</reference>
<evidence type="ECO:0000313" key="1">
    <source>
        <dbReference type="EMBL" id="MBF4764594.1"/>
    </source>
</evidence>
<protein>
    <recommendedName>
        <fullName evidence="3">FAD-binding domain-containing protein</fullName>
    </recommendedName>
</protein>
<gene>
    <name evidence="1" type="ORF">ISU07_15790</name>
</gene>
<sequence>MTLTSTMPAVTELRPQGRIHIVGAGPVGLFLAALLQEAEGQEIRLYERRSEYTRTRMVSLAKYLVADSIESYREDPVDGQDVEALYDPVELEARLAYRRTVAPDLRALLEEWSRGFVRLNDVESRLTELIESRDTGTVDRKSHTVTPDEALEMLEPDDILVDCTGTRSLMRDLLLPGADLDAPGRNTQQFHLEYSLVITFLYGEHYECNEYCKYYKNVDSTGYKFIPAVHRTCYDNGVTHVTGIVSISKEEFEAMPSRFDGAWLREHFPGVAASMDNFIDQVKRETNGELIGDLDITRIPLDVYHAWHNTTRRWSESGLDHPLARTPVFLLGDSAIGSPYFQSISLGFECAFFLAGHLANRALPMSLVNERYETFMYQQWLRVYMRSQMIKHNKDLLQVVDDTDRLLARLHVY</sequence>
<dbReference type="RefSeq" id="WP_194707784.1">
    <property type="nucleotide sequence ID" value="NZ_JADKPN010000010.1"/>
</dbReference>
<evidence type="ECO:0008006" key="3">
    <source>
        <dbReference type="Google" id="ProtNLM"/>
    </source>
</evidence>
<accession>A0A930YJ23</accession>
<keyword evidence="2" id="KW-1185">Reference proteome</keyword>
<dbReference type="SUPFAM" id="SSF51905">
    <property type="entry name" value="FAD/NAD(P)-binding domain"/>
    <property type="match status" value="1"/>
</dbReference>
<dbReference type="AlphaFoldDB" id="A0A930YJ23"/>
<organism evidence="1 2">
    <name type="scientific">Nocardioides islandensis</name>
    <dbReference type="NCBI Taxonomy" id="433663"/>
    <lineage>
        <taxon>Bacteria</taxon>
        <taxon>Bacillati</taxon>
        <taxon>Actinomycetota</taxon>
        <taxon>Actinomycetes</taxon>
        <taxon>Propionibacteriales</taxon>
        <taxon>Nocardioidaceae</taxon>
        <taxon>Nocardioides</taxon>
    </lineage>
</organism>
<dbReference type="Proteomes" id="UP000640489">
    <property type="component" value="Unassembled WGS sequence"/>
</dbReference>
<name>A0A930YJ23_9ACTN</name>
<comment type="caution">
    <text evidence="1">The sequence shown here is derived from an EMBL/GenBank/DDBJ whole genome shotgun (WGS) entry which is preliminary data.</text>
</comment>